<sequence>MPFWQQDLESMSQEQIQKLQLKKIQNQVSKLYKDNTFFKKKLDDIQVKPGDIKSLEDVKYIPFTYKEDLRNNYPTGLVCGNWDNVIRIHMTSGTTGVPVAMAYTKNDLDVWADCMARNFVAGGLHSGDIVQQAHGLGLFTGGLGFHYGLERVGAKVIPTGSGGTERQLRLMKEWGTTVFTGTPSYALYLAEIAMEKGIDPVKDLKLRLGFHGGEPCTDEMRRRINERLGYTARGGGMRRCYGLTEMGGPMSMDCHYATGIHLWADHYMVEVINPDTGEYTPPGEPGELVLSNLSFEAMPILRYRTGDRVIVDFSPCPCGRTHPRITNFLGRVDDMLLVSGTNVFPSQVENVLLQQSELSENWQLMVGDNKGLHTLRVEVEPMPGVIISEKYIKDLEGKLHDFLEIRCKVVIMPVGSLARFEGKAVRVVDERKKI</sequence>
<name>R4KGY8_9FIRM</name>
<dbReference type="FunFam" id="3.40.50.12780:FF:000016">
    <property type="entry name" value="Phenylacetate-coenzyme A ligase"/>
    <property type="match status" value="1"/>
</dbReference>
<keyword evidence="13" id="KW-1185">Reference proteome</keyword>
<dbReference type="SUPFAM" id="SSF56801">
    <property type="entry name" value="Acetyl-CoA synthetase-like"/>
    <property type="match status" value="1"/>
</dbReference>
<comment type="similarity">
    <text evidence="5 9">Belongs to the phenylacetyl-CoA ligase family.</text>
</comment>
<dbReference type="InterPro" id="IPR011880">
    <property type="entry name" value="PA_CoA_ligase"/>
</dbReference>
<dbReference type="Pfam" id="PF14535">
    <property type="entry name" value="AMP-binding_C_2"/>
    <property type="match status" value="1"/>
</dbReference>
<evidence type="ECO:0000313" key="12">
    <source>
        <dbReference type="EMBL" id="AGL00917.1"/>
    </source>
</evidence>
<comment type="function">
    <text evidence="9">Catalyzes the activation of phenylacetic acid (PA) to phenylacetyl-CoA (PA-CoA).</text>
</comment>
<feature type="domain" description="AMP-dependent ligase C-terminal" evidence="11">
    <location>
        <begin position="340"/>
        <end position="431"/>
    </location>
</feature>
<dbReference type="OrthoDB" id="580775at2"/>
<protein>
    <recommendedName>
        <fullName evidence="7 9">Phenylacetate-coenzyme A ligase</fullName>
        <ecNumber evidence="6 9">6.2.1.30</ecNumber>
    </recommendedName>
    <alternativeName>
        <fullName evidence="8 9">Phenylacetyl-CoA ligase</fullName>
    </alternativeName>
</protein>
<organism evidence="12 13">
    <name type="scientific">Desulfoscipio gibsoniae DSM 7213</name>
    <dbReference type="NCBI Taxonomy" id="767817"/>
    <lineage>
        <taxon>Bacteria</taxon>
        <taxon>Bacillati</taxon>
        <taxon>Bacillota</taxon>
        <taxon>Clostridia</taxon>
        <taxon>Eubacteriales</taxon>
        <taxon>Desulfallaceae</taxon>
        <taxon>Desulfoscipio</taxon>
    </lineage>
</organism>
<dbReference type="RefSeq" id="WP_006522705.1">
    <property type="nucleotide sequence ID" value="NC_021184.1"/>
</dbReference>
<feature type="domain" description="AMP-dependent synthetase/ligase" evidence="10">
    <location>
        <begin position="77"/>
        <end position="291"/>
    </location>
</feature>
<evidence type="ECO:0000256" key="6">
    <source>
        <dbReference type="ARBA" id="ARBA00066629"/>
    </source>
</evidence>
<dbReference type="HOGENOM" id="CLU_035301_1_1_9"/>
<evidence type="ECO:0000259" key="11">
    <source>
        <dbReference type="Pfam" id="PF14535"/>
    </source>
</evidence>
<dbReference type="InterPro" id="IPR042099">
    <property type="entry name" value="ANL_N_sf"/>
</dbReference>
<evidence type="ECO:0000313" key="13">
    <source>
        <dbReference type="Proteomes" id="UP000013520"/>
    </source>
</evidence>
<proteinExistence type="inferred from homology"/>
<dbReference type="GO" id="GO:0000166">
    <property type="term" value="F:nucleotide binding"/>
    <property type="evidence" value="ECO:0007669"/>
    <property type="project" value="UniProtKB-KW"/>
</dbReference>
<accession>R4KGY8</accession>
<dbReference type="Pfam" id="PF00501">
    <property type="entry name" value="AMP-binding"/>
    <property type="match status" value="1"/>
</dbReference>
<dbReference type="AlphaFoldDB" id="R4KGY8"/>
<dbReference type="InterPro" id="IPR000873">
    <property type="entry name" value="AMP-dep_synth/lig_dom"/>
</dbReference>
<evidence type="ECO:0000256" key="7">
    <source>
        <dbReference type="ARBA" id="ARBA00068695"/>
    </source>
</evidence>
<evidence type="ECO:0000256" key="1">
    <source>
        <dbReference type="ARBA" id="ARBA00011245"/>
    </source>
</evidence>
<keyword evidence="3 9" id="KW-0547">Nucleotide-binding</keyword>
<dbReference type="eggNOG" id="COG1541">
    <property type="taxonomic scope" value="Bacteria"/>
</dbReference>
<evidence type="ECO:0000256" key="9">
    <source>
        <dbReference type="PIRNR" id="PIRNR006444"/>
    </source>
</evidence>
<keyword evidence="2 9" id="KW-0436">Ligase</keyword>
<evidence type="ECO:0000259" key="10">
    <source>
        <dbReference type="Pfam" id="PF00501"/>
    </source>
</evidence>
<dbReference type="Gene3D" id="3.40.50.12780">
    <property type="entry name" value="N-terminal domain of ligase-like"/>
    <property type="match status" value="1"/>
</dbReference>
<dbReference type="PIRSF" id="PIRSF006444">
    <property type="entry name" value="PaaK"/>
    <property type="match status" value="1"/>
</dbReference>
<comment type="pathway">
    <text evidence="4 9">Aromatic compound metabolism; phenylacetate degradation.</text>
</comment>
<dbReference type="GO" id="GO:0010124">
    <property type="term" value="P:phenylacetate catabolic process"/>
    <property type="evidence" value="ECO:0007669"/>
    <property type="project" value="UniProtKB-UniRule"/>
</dbReference>
<dbReference type="EC" id="6.2.1.30" evidence="6 9"/>
<evidence type="ECO:0000256" key="3">
    <source>
        <dbReference type="ARBA" id="ARBA00022741"/>
    </source>
</evidence>
<dbReference type="InterPro" id="IPR028154">
    <property type="entry name" value="AMP-dep_Lig_C"/>
</dbReference>
<dbReference type="Gene3D" id="3.30.300.30">
    <property type="match status" value="1"/>
</dbReference>
<comment type="subunit">
    <text evidence="1">Monomer.</text>
</comment>
<dbReference type="EMBL" id="CP003273">
    <property type="protein sequence ID" value="AGL00917.1"/>
    <property type="molecule type" value="Genomic_DNA"/>
</dbReference>
<evidence type="ECO:0000256" key="5">
    <source>
        <dbReference type="ARBA" id="ARBA00061566"/>
    </source>
</evidence>
<dbReference type="PANTHER" id="PTHR43845">
    <property type="entry name" value="BLR5969 PROTEIN"/>
    <property type="match status" value="1"/>
</dbReference>
<dbReference type="InterPro" id="IPR045851">
    <property type="entry name" value="AMP-bd_C_sf"/>
</dbReference>
<dbReference type="GO" id="GO:0047475">
    <property type="term" value="F:phenylacetate-CoA ligase activity"/>
    <property type="evidence" value="ECO:0007669"/>
    <property type="project" value="UniProtKB-EC"/>
</dbReference>
<dbReference type="UniPathway" id="UPA00930"/>
<reference evidence="12 13" key="1">
    <citation type="submission" date="2012-01" db="EMBL/GenBank/DDBJ databases">
        <title>Complete sequence of Desulfotomaculum gibsoniae DSM 7213.</title>
        <authorList>
            <consortium name="US DOE Joint Genome Institute"/>
            <person name="Lucas S."/>
            <person name="Han J."/>
            <person name="Lapidus A."/>
            <person name="Cheng J.-F."/>
            <person name="Goodwin L."/>
            <person name="Pitluck S."/>
            <person name="Peters L."/>
            <person name="Ovchinnikova G."/>
            <person name="Teshima H."/>
            <person name="Detter J.C."/>
            <person name="Han C."/>
            <person name="Tapia R."/>
            <person name="Land M."/>
            <person name="Hauser L."/>
            <person name="Kyrpides N."/>
            <person name="Ivanova N."/>
            <person name="Pagani I."/>
            <person name="Parshina S."/>
            <person name="Plugge C."/>
            <person name="Muyzer G."/>
            <person name="Kuever J."/>
            <person name="Ivanova A."/>
            <person name="Nazina T."/>
            <person name="Klenk H.-P."/>
            <person name="Brambilla E."/>
            <person name="Spring S."/>
            <person name="Stams A.F."/>
            <person name="Woyke T."/>
        </authorList>
    </citation>
    <scope>NUCLEOTIDE SEQUENCE [LARGE SCALE GENOMIC DNA]</scope>
    <source>
        <strain evidence="12 13">DSM 7213</strain>
    </source>
</reference>
<dbReference type="Proteomes" id="UP000013520">
    <property type="component" value="Chromosome"/>
</dbReference>
<gene>
    <name evidence="12" type="ORF">Desgi_1418</name>
</gene>
<evidence type="ECO:0000256" key="2">
    <source>
        <dbReference type="ARBA" id="ARBA00022598"/>
    </source>
</evidence>
<dbReference type="CDD" id="cd05913">
    <property type="entry name" value="PaaK"/>
    <property type="match status" value="1"/>
</dbReference>
<comment type="catalytic activity">
    <reaction evidence="9">
        <text>2-phenylacetate + ATP + CoA = phenylacetyl-CoA + AMP + diphosphate</text>
        <dbReference type="Rhea" id="RHEA:20956"/>
        <dbReference type="ChEBI" id="CHEBI:18401"/>
        <dbReference type="ChEBI" id="CHEBI:30616"/>
        <dbReference type="ChEBI" id="CHEBI:33019"/>
        <dbReference type="ChEBI" id="CHEBI:57287"/>
        <dbReference type="ChEBI" id="CHEBI:57390"/>
        <dbReference type="ChEBI" id="CHEBI:456215"/>
        <dbReference type="EC" id="6.2.1.30"/>
    </reaction>
</comment>
<evidence type="ECO:0000256" key="4">
    <source>
        <dbReference type="ARBA" id="ARBA00060591"/>
    </source>
</evidence>
<dbReference type="PANTHER" id="PTHR43845:SF1">
    <property type="entry name" value="BLR5969 PROTEIN"/>
    <property type="match status" value="1"/>
</dbReference>
<evidence type="ECO:0000256" key="8">
    <source>
        <dbReference type="ARBA" id="ARBA00075111"/>
    </source>
</evidence>
<dbReference type="KEGG" id="dgi:Desgi_1418"/>
<dbReference type="STRING" id="767817.Desgi_1418"/>